<dbReference type="InterPro" id="IPR000863">
    <property type="entry name" value="Sulfotransferase_dom"/>
</dbReference>
<dbReference type="Gene3D" id="3.40.50.300">
    <property type="entry name" value="P-loop containing nucleotide triphosphate hydrolases"/>
    <property type="match status" value="1"/>
</dbReference>
<proteinExistence type="inferred from homology"/>
<name>A0A162B4J2_DAUCS</name>
<evidence type="ECO:0000256" key="1">
    <source>
        <dbReference type="ARBA" id="ARBA00005771"/>
    </source>
</evidence>
<dbReference type="Gramene" id="KZN09923">
    <property type="protein sequence ID" value="KZN09923"/>
    <property type="gene ID" value="DCAR_002579"/>
</dbReference>
<dbReference type="EC" id="2.8.2.-" evidence="3"/>
<dbReference type="OMA" id="HWVAEVI"/>
<dbReference type="KEGG" id="dcr:108221923"/>
<comment type="similarity">
    <text evidence="1 3">Belongs to the sulfotransferase 1 family.</text>
</comment>
<reference evidence="6" key="2">
    <citation type="submission" date="2022-03" db="EMBL/GenBank/DDBJ databases">
        <title>Draft title - Genomic analysis of global carrot germplasm unveils the trajectory of domestication and the origin of high carotenoid orange carrot.</title>
        <authorList>
            <person name="Iorizzo M."/>
            <person name="Ellison S."/>
            <person name="Senalik D."/>
            <person name="Macko-Podgorni A."/>
            <person name="Grzebelus D."/>
            <person name="Bostan H."/>
            <person name="Rolling W."/>
            <person name="Curaba J."/>
            <person name="Simon P."/>
        </authorList>
    </citation>
    <scope>NUCLEOTIDE SEQUENCE</scope>
    <source>
        <tissue evidence="6">Leaf</tissue>
    </source>
</reference>
<evidence type="ECO:0000256" key="3">
    <source>
        <dbReference type="RuleBase" id="RU361155"/>
    </source>
</evidence>
<evidence type="ECO:0000313" key="7">
    <source>
        <dbReference type="Proteomes" id="UP000077755"/>
    </source>
</evidence>
<dbReference type="GO" id="GO:0008146">
    <property type="term" value="F:sulfotransferase activity"/>
    <property type="evidence" value="ECO:0007669"/>
    <property type="project" value="InterPro"/>
</dbReference>
<evidence type="ECO:0000256" key="2">
    <source>
        <dbReference type="ARBA" id="ARBA00022679"/>
    </source>
</evidence>
<reference evidence="5" key="1">
    <citation type="journal article" date="2016" name="Nat. Genet.">
        <title>A high-quality carrot genome assembly provides new insights into carotenoid accumulation and asterid genome evolution.</title>
        <authorList>
            <person name="Iorizzo M."/>
            <person name="Ellison S."/>
            <person name="Senalik D."/>
            <person name="Zeng P."/>
            <person name="Satapoomin P."/>
            <person name="Huang J."/>
            <person name="Bowman M."/>
            <person name="Iovene M."/>
            <person name="Sanseverino W."/>
            <person name="Cavagnaro P."/>
            <person name="Yildiz M."/>
            <person name="Macko-Podgorni A."/>
            <person name="Moranska E."/>
            <person name="Grzebelus E."/>
            <person name="Grzebelus D."/>
            <person name="Ashrafi H."/>
            <person name="Zheng Z."/>
            <person name="Cheng S."/>
            <person name="Spooner D."/>
            <person name="Van Deynze A."/>
            <person name="Simon P."/>
        </authorList>
    </citation>
    <scope>NUCLEOTIDE SEQUENCE [LARGE SCALE GENOMIC DNA]</scope>
    <source>
        <tissue evidence="5">Leaf</tissue>
    </source>
</reference>
<organism evidence="5">
    <name type="scientific">Daucus carota subsp. sativus</name>
    <name type="common">Carrot</name>
    <dbReference type="NCBI Taxonomy" id="79200"/>
    <lineage>
        <taxon>Eukaryota</taxon>
        <taxon>Viridiplantae</taxon>
        <taxon>Streptophyta</taxon>
        <taxon>Embryophyta</taxon>
        <taxon>Tracheophyta</taxon>
        <taxon>Spermatophyta</taxon>
        <taxon>Magnoliopsida</taxon>
        <taxon>eudicotyledons</taxon>
        <taxon>Gunneridae</taxon>
        <taxon>Pentapetalae</taxon>
        <taxon>asterids</taxon>
        <taxon>campanulids</taxon>
        <taxon>Apiales</taxon>
        <taxon>Apiaceae</taxon>
        <taxon>Apioideae</taxon>
        <taxon>Scandiceae</taxon>
        <taxon>Daucinae</taxon>
        <taxon>Daucus</taxon>
        <taxon>Daucus sect. Daucus</taxon>
    </lineage>
</organism>
<evidence type="ECO:0000313" key="5">
    <source>
        <dbReference type="EMBL" id="KZN09923.1"/>
    </source>
</evidence>
<dbReference type="Pfam" id="PF00685">
    <property type="entry name" value="Sulfotransfer_1"/>
    <property type="match status" value="1"/>
</dbReference>
<sequence length="320" mass="36419">MMKYSSNPPEDLLASLPRQEGILQPYCYQYQGFWHGPVGLKELIHCQNHFLARKNDIFLVTAPKSGTTWLKAVIYALINREACHPQDPHHPLLTQTPHQLVPFLQYVEASCYDSVCNSLDDSGTRIFGSHIPTVSLPESIWMEEGAKIVYMSRDIKDTFVSLFHFANKIDSRPSPISLEKAFDLFCRGSSPSGAVWDQILGYWKESLDKPDKVLFMRYEEMQNEPLVQLRRLALFLGKPFSQEEENSGVPHQIINLCSFNTLSNLEANKKGNILRVLRNDSFFRSGVVGDWKNHLTLEMASKLDQITEEKFSGSGLSMTT</sequence>
<dbReference type="Proteomes" id="UP000077755">
    <property type="component" value="Chromosome 1"/>
</dbReference>
<dbReference type="PANTHER" id="PTHR11783">
    <property type="entry name" value="SULFOTRANSFERASE SULT"/>
    <property type="match status" value="1"/>
</dbReference>
<dbReference type="AlphaFoldDB" id="A0A162B4J2"/>
<accession>A0A162B4J2</accession>
<dbReference type="SUPFAM" id="SSF52540">
    <property type="entry name" value="P-loop containing nucleoside triphosphate hydrolases"/>
    <property type="match status" value="1"/>
</dbReference>
<protein>
    <recommendedName>
        <fullName evidence="3">Sulfotransferase</fullName>
        <ecNumber evidence="3">2.8.2.-</ecNumber>
    </recommendedName>
</protein>
<evidence type="ECO:0000259" key="4">
    <source>
        <dbReference type="Pfam" id="PF00685"/>
    </source>
</evidence>
<dbReference type="InterPro" id="IPR027417">
    <property type="entry name" value="P-loop_NTPase"/>
</dbReference>
<keyword evidence="2 3" id="KW-0808">Transferase</keyword>
<evidence type="ECO:0000313" key="6">
    <source>
        <dbReference type="EMBL" id="WOG83519.1"/>
    </source>
</evidence>
<keyword evidence="7" id="KW-1185">Reference proteome</keyword>
<gene>
    <name evidence="5" type="ORF">DCAR_002579</name>
    <name evidence="6" type="ORF">DCAR_0102695</name>
</gene>
<dbReference type="EMBL" id="LNRQ01000001">
    <property type="protein sequence ID" value="KZN09923.1"/>
    <property type="molecule type" value="Genomic_DNA"/>
</dbReference>
<feature type="domain" description="Sulfotransferase" evidence="4">
    <location>
        <begin position="55"/>
        <end position="315"/>
    </location>
</feature>
<dbReference type="EMBL" id="CP093343">
    <property type="protein sequence ID" value="WOG83519.1"/>
    <property type="molecule type" value="Genomic_DNA"/>
</dbReference>